<feature type="domain" description="PAS" evidence="14">
    <location>
        <begin position="277"/>
        <end position="322"/>
    </location>
</feature>
<dbReference type="InterPro" id="IPR036097">
    <property type="entry name" value="HisK_dim/P_sf"/>
</dbReference>
<keyword evidence="8" id="KW-0418">Kinase</keyword>
<dbReference type="NCBIfam" id="TIGR00229">
    <property type="entry name" value="sensory_box"/>
    <property type="match status" value="3"/>
</dbReference>
<evidence type="ECO:0000259" key="14">
    <source>
        <dbReference type="PROSITE" id="PS50112"/>
    </source>
</evidence>
<dbReference type="CDD" id="cd00082">
    <property type="entry name" value="HisKA"/>
    <property type="match status" value="1"/>
</dbReference>
<dbReference type="InterPro" id="IPR000014">
    <property type="entry name" value="PAS"/>
</dbReference>
<sequence>MKNKVKAKLDNGGVLMNDFSRMFIDKYYNKEYPLFKFIIDKSNQQIAFADMKGNIVYVNDSWARNHGYMVKELVGKNLSIFHTKEELKKVHKFNKILVKKGKYVGEIEHKRRDGSTFVTLMDNFIFEPKKGLKFMVGMATDISEYKKNQLEVKKSANYLDLMAESLVVLNQDRKIVKINKAFTKLWGYKEAEIIGKNIWKLFPRRQREIHEFNMKESIQKKKAVKFETYILTKEKKEIPTQMIGSVIFDKNGNLSDMIALFRDIRKEKLIKLKMFESEKKLSAIIENMGGGLFVIDKDFKVILFNKSAENITGFSSSDIIGKKYNNNIKFVFENSGNLGDAFIYNCIKKGEIVRLQNHTQIVKKDKTKVSVSSSAAPIKNEQGEIVGGIILFYDVSREREIDKMKSEFVSLASHQLKTPLTGIKWFTELLSQEKNTNLTEEQKDFIKQIYISNERLIQLVSDLLDVSHIDTGRKFDIVLERDDIVKIFNNVLEDKDHLIKEKRIKFIKCVNTPDRLDSLVDSKKIRQVFNNLVDNAIKYSNIGGVVEMGCDRSQKGKIIFSIKDNGIGIPKDVQKNLFNKFVRADNAIISEADGTGLGLYIAKAIIKAHGGEIWFESKLGKGSTFYFSLPL</sequence>
<dbReference type="GO" id="GO:0000156">
    <property type="term" value="F:phosphorelay response regulator activity"/>
    <property type="evidence" value="ECO:0007669"/>
    <property type="project" value="TreeGrafter"/>
</dbReference>
<dbReference type="GO" id="GO:0000155">
    <property type="term" value="F:phosphorelay sensor kinase activity"/>
    <property type="evidence" value="ECO:0007669"/>
    <property type="project" value="InterPro"/>
</dbReference>
<evidence type="ECO:0000256" key="11">
    <source>
        <dbReference type="ARBA" id="ARBA00023012"/>
    </source>
</evidence>
<evidence type="ECO:0000256" key="2">
    <source>
        <dbReference type="ARBA" id="ARBA00004141"/>
    </source>
</evidence>
<evidence type="ECO:0000256" key="5">
    <source>
        <dbReference type="ARBA" id="ARBA00022679"/>
    </source>
</evidence>
<dbReference type="Gene3D" id="1.10.287.130">
    <property type="match status" value="1"/>
</dbReference>
<feature type="domain" description="PAS" evidence="14">
    <location>
        <begin position="31"/>
        <end position="100"/>
    </location>
</feature>
<dbReference type="Pfam" id="PF02518">
    <property type="entry name" value="HATPase_c"/>
    <property type="match status" value="1"/>
</dbReference>
<keyword evidence="6" id="KW-0812">Transmembrane</keyword>
<dbReference type="PANTHER" id="PTHR42878:SF7">
    <property type="entry name" value="SENSOR HISTIDINE KINASE GLRK"/>
    <property type="match status" value="1"/>
</dbReference>
<keyword evidence="5" id="KW-0808">Transferase</keyword>
<dbReference type="InterPro" id="IPR035965">
    <property type="entry name" value="PAS-like_dom_sf"/>
</dbReference>
<proteinExistence type="predicted"/>
<dbReference type="SMART" id="SM00091">
    <property type="entry name" value="PAS"/>
    <property type="match status" value="3"/>
</dbReference>
<organism evidence="16 17">
    <name type="scientific">Candidatus Magasanikbacteria bacterium RIFCSPHIGHO2_01_FULL_33_34</name>
    <dbReference type="NCBI Taxonomy" id="1798671"/>
    <lineage>
        <taxon>Bacteria</taxon>
        <taxon>Candidatus Magasanikiibacteriota</taxon>
    </lineage>
</organism>
<name>A0A1F6LJ28_9BACT</name>
<evidence type="ECO:0000256" key="7">
    <source>
        <dbReference type="ARBA" id="ARBA00022741"/>
    </source>
</evidence>
<keyword evidence="11" id="KW-0902">Two-component regulatory system</keyword>
<dbReference type="Pfam" id="PF00512">
    <property type="entry name" value="HisKA"/>
    <property type="match status" value="1"/>
</dbReference>
<dbReference type="CDD" id="cd00130">
    <property type="entry name" value="PAS"/>
    <property type="match status" value="3"/>
</dbReference>
<dbReference type="EMBL" id="MFPS01000007">
    <property type="protein sequence ID" value="OGH59339.1"/>
    <property type="molecule type" value="Genomic_DNA"/>
</dbReference>
<dbReference type="InterPro" id="IPR003594">
    <property type="entry name" value="HATPase_dom"/>
</dbReference>
<dbReference type="InterPro" id="IPR036890">
    <property type="entry name" value="HATPase_C_sf"/>
</dbReference>
<dbReference type="GO" id="GO:0016020">
    <property type="term" value="C:membrane"/>
    <property type="evidence" value="ECO:0007669"/>
    <property type="project" value="UniProtKB-SubCell"/>
</dbReference>
<dbReference type="EC" id="2.7.13.3" evidence="3"/>
<evidence type="ECO:0000256" key="4">
    <source>
        <dbReference type="ARBA" id="ARBA00022553"/>
    </source>
</evidence>
<dbReference type="InterPro" id="IPR050351">
    <property type="entry name" value="BphY/WalK/GraS-like"/>
</dbReference>
<dbReference type="Pfam" id="PF13426">
    <property type="entry name" value="PAS_9"/>
    <property type="match status" value="3"/>
</dbReference>
<dbReference type="Proteomes" id="UP000177067">
    <property type="component" value="Unassembled WGS sequence"/>
</dbReference>
<dbReference type="GO" id="GO:0030295">
    <property type="term" value="F:protein kinase activator activity"/>
    <property type="evidence" value="ECO:0007669"/>
    <property type="project" value="TreeGrafter"/>
</dbReference>
<dbReference type="InterPro" id="IPR005467">
    <property type="entry name" value="His_kinase_dom"/>
</dbReference>
<gene>
    <name evidence="16" type="ORF">A2725_00715</name>
</gene>
<evidence type="ECO:0000256" key="6">
    <source>
        <dbReference type="ARBA" id="ARBA00022692"/>
    </source>
</evidence>
<dbReference type="SMART" id="SM00086">
    <property type="entry name" value="PAC"/>
    <property type="match status" value="3"/>
</dbReference>
<dbReference type="InterPro" id="IPR003661">
    <property type="entry name" value="HisK_dim/P_dom"/>
</dbReference>
<dbReference type="SUPFAM" id="SSF55874">
    <property type="entry name" value="ATPase domain of HSP90 chaperone/DNA topoisomerase II/histidine kinase"/>
    <property type="match status" value="1"/>
</dbReference>
<dbReference type="SMART" id="SM00387">
    <property type="entry name" value="HATPase_c"/>
    <property type="match status" value="1"/>
</dbReference>
<dbReference type="SUPFAM" id="SSF47384">
    <property type="entry name" value="Homodimeric domain of signal transducing histidine kinase"/>
    <property type="match status" value="1"/>
</dbReference>
<keyword evidence="7" id="KW-0547">Nucleotide-binding</keyword>
<evidence type="ECO:0000256" key="12">
    <source>
        <dbReference type="ARBA" id="ARBA00023136"/>
    </source>
</evidence>
<feature type="domain" description="PAC" evidence="15">
    <location>
        <begin position="355"/>
        <end position="407"/>
    </location>
</feature>
<dbReference type="PROSITE" id="PS50113">
    <property type="entry name" value="PAC"/>
    <property type="match status" value="2"/>
</dbReference>
<feature type="domain" description="PAS" evidence="14">
    <location>
        <begin position="151"/>
        <end position="221"/>
    </location>
</feature>
<keyword evidence="9" id="KW-0067">ATP-binding</keyword>
<dbReference type="AlphaFoldDB" id="A0A1F6LJ28"/>
<dbReference type="FunFam" id="1.10.287.130:FF:000001">
    <property type="entry name" value="Two-component sensor histidine kinase"/>
    <property type="match status" value="1"/>
</dbReference>
<evidence type="ECO:0000256" key="3">
    <source>
        <dbReference type="ARBA" id="ARBA00012438"/>
    </source>
</evidence>
<dbReference type="PROSITE" id="PS50109">
    <property type="entry name" value="HIS_KIN"/>
    <property type="match status" value="1"/>
</dbReference>
<keyword evidence="10" id="KW-1133">Transmembrane helix</keyword>
<dbReference type="PROSITE" id="PS50112">
    <property type="entry name" value="PAS"/>
    <property type="match status" value="3"/>
</dbReference>
<dbReference type="Gene3D" id="3.30.450.20">
    <property type="entry name" value="PAS domain"/>
    <property type="match status" value="3"/>
</dbReference>
<evidence type="ECO:0000256" key="10">
    <source>
        <dbReference type="ARBA" id="ARBA00022989"/>
    </source>
</evidence>
<dbReference type="PANTHER" id="PTHR42878">
    <property type="entry name" value="TWO-COMPONENT HISTIDINE KINASE"/>
    <property type="match status" value="1"/>
</dbReference>
<evidence type="ECO:0000256" key="1">
    <source>
        <dbReference type="ARBA" id="ARBA00000085"/>
    </source>
</evidence>
<reference evidence="16 17" key="1">
    <citation type="journal article" date="2016" name="Nat. Commun.">
        <title>Thousands of microbial genomes shed light on interconnected biogeochemical processes in an aquifer system.</title>
        <authorList>
            <person name="Anantharaman K."/>
            <person name="Brown C.T."/>
            <person name="Hug L.A."/>
            <person name="Sharon I."/>
            <person name="Castelle C.J."/>
            <person name="Probst A.J."/>
            <person name="Thomas B.C."/>
            <person name="Singh A."/>
            <person name="Wilkins M.J."/>
            <person name="Karaoz U."/>
            <person name="Brodie E.L."/>
            <person name="Williams K.H."/>
            <person name="Hubbard S.S."/>
            <person name="Banfield J.F."/>
        </authorList>
    </citation>
    <scope>NUCLEOTIDE SEQUENCE [LARGE SCALE GENOMIC DNA]</scope>
</reference>
<dbReference type="Gene3D" id="3.30.565.10">
    <property type="entry name" value="Histidine kinase-like ATPase, C-terminal domain"/>
    <property type="match status" value="1"/>
</dbReference>
<evidence type="ECO:0000256" key="9">
    <source>
        <dbReference type="ARBA" id="ARBA00022840"/>
    </source>
</evidence>
<comment type="catalytic activity">
    <reaction evidence="1">
        <text>ATP + protein L-histidine = ADP + protein N-phospho-L-histidine.</text>
        <dbReference type="EC" id="2.7.13.3"/>
    </reaction>
</comment>
<dbReference type="SUPFAM" id="SSF55785">
    <property type="entry name" value="PYP-like sensor domain (PAS domain)"/>
    <property type="match status" value="3"/>
</dbReference>
<comment type="subcellular location">
    <subcellularLocation>
        <location evidence="2">Membrane</location>
        <topology evidence="2">Multi-pass membrane protein</topology>
    </subcellularLocation>
</comment>
<evidence type="ECO:0000259" key="13">
    <source>
        <dbReference type="PROSITE" id="PS50109"/>
    </source>
</evidence>
<dbReference type="PRINTS" id="PR00344">
    <property type="entry name" value="BCTRLSENSOR"/>
</dbReference>
<comment type="caution">
    <text evidence="16">The sequence shown here is derived from an EMBL/GenBank/DDBJ whole genome shotgun (WGS) entry which is preliminary data.</text>
</comment>
<keyword evidence="12" id="KW-0472">Membrane</keyword>
<dbReference type="InterPro" id="IPR001610">
    <property type="entry name" value="PAC"/>
</dbReference>
<dbReference type="GO" id="GO:0007234">
    <property type="term" value="P:osmosensory signaling via phosphorelay pathway"/>
    <property type="evidence" value="ECO:0007669"/>
    <property type="project" value="TreeGrafter"/>
</dbReference>
<accession>A0A1F6LJ28</accession>
<keyword evidence="4" id="KW-0597">Phosphoprotein</keyword>
<dbReference type="InterPro" id="IPR000700">
    <property type="entry name" value="PAS-assoc_C"/>
</dbReference>
<dbReference type="CDD" id="cd16922">
    <property type="entry name" value="HATPase_EvgS-ArcB-TorS-like"/>
    <property type="match status" value="1"/>
</dbReference>
<evidence type="ECO:0000313" key="17">
    <source>
        <dbReference type="Proteomes" id="UP000177067"/>
    </source>
</evidence>
<dbReference type="FunFam" id="3.30.565.10:FF:000006">
    <property type="entry name" value="Sensor histidine kinase WalK"/>
    <property type="match status" value="1"/>
</dbReference>
<evidence type="ECO:0000313" key="16">
    <source>
        <dbReference type="EMBL" id="OGH59339.1"/>
    </source>
</evidence>
<protein>
    <recommendedName>
        <fullName evidence="3">histidine kinase</fullName>
        <ecNumber evidence="3">2.7.13.3</ecNumber>
    </recommendedName>
</protein>
<evidence type="ECO:0000259" key="15">
    <source>
        <dbReference type="PROSITE" id="PS50113"/>
    </source>
</evidence>
<dbReference type="InterPro" id="IPR004358">
    <property type="entry name" value="Sig_transdc_His_kin-like_C"/>
</dbReference>
<dbReference type="GO" id="GO:0005524">
    <property type="term" value="F:ATP binding"/>
    <property type="evidence" value="ECO:0007669"/>
    <property type="project" value="UniProtKB-KW"/>
</dbReference>
<feature type="domain" description="PAC" evidence="15">
    <location>
        <begin position="103"/>
        <end position="154"/>
    </location>
</feature>
<evidence type="ECO:0000256" key="8">
    <source>
        <dbReference type="ARBA" id="ARBA00022777"/>
    </source>
</evidence>
<dbReference type="SMART" id="SM00388">
    <property type="entry name" value="HisKA"/>
    <property type="match status" value="1"/>
</dbReference>
<feature type="domain" description="Histidine kinase" evidence="13">
    <location>
        <begin position="411"/>
        <end position="631"/>
    </location>
</feature>